<organism evidence="2 3">
    <name type="scientific">Sporolactobacillus kofuensis</name>
    <dbReference type="NCBI Taxonomy" id="269672"/>
    <lineage>
        <taxon>Bacteria</taxon>
        <taxon>Bacillati</taxon>
        <taxon>Bacillota</taxon>
        <taxon>Bacilli</taxon>
        <taxon>Bacillales</taxon>
        <taxon>Sporolactobacillaceae</taxon>
        <taxon>Sporolactobacillus</taxon>
    </lineage>
</organism>
<comment type="caution">
    <text evidence="2">The sequence shown here is derived from an EMBL/GenBank/DDBJ whole genome shotgun (WGS) entry which is preliminary data.</text>
</comment>
<gene>
    <name evidence="2" type="ORF">ACFP7A_04105</name>
</gene>
<name>A0ABW1WBP5_9BACL</name>
<reference evidence="3" key="1">
    <citation type="journal article" date="2019" name="Int. J. Syst. Evol. Microbiol.">
        <title>The Global Catalogue of Microorganisms (GCM) 10K type strain sequencing project: providing services to taxonomists for standard genome sequencing and annotation.</title>
        <authorList>
            <consortium name="The Broad Institute Genomics Platform"/>
            <consortium name="The Broad Institute Genome Sequencing Center for Infectious Disease"/>
            <person name="Wu L."/>
            <person name="Ma J."/>
        </authorList>
    </citation>
    <scope>NUCLEOTIDE SEQUENCE [LARGE SCALE GENOMIC DNA]</scope>
    <source>
        <strain evidence="3">CCUG 42001</strain>
    </source>
</reference>
<proteinExistence type="predicted"/>
<dbReference type="SUPFAM" id="SSF54427">
    <property type="entry name" value="NTF2-like"/>
    <property type="match status" value="1"/>
</dbReference>
<dbReference type="InterPro" id="IPR037401">
    <property type="entry name" value="SnoaL-like"/>
</dbReference>
<dbReference type="Gene3D" id="3.10.450.50">
    <property type="match status" value="1"/>
</dbReference>
<feature type="domain" description="SnoaL-like" evidence="1">
    <location>
        <begin position="11"/>
        <end position="121"/>
    </location>
</feature>
<evidence type="ECO:0000259" key="1">
    <source>
        <dbReference type="Pfam" id="PF13474"/>
    </source>
</evidence>
<protein>
    <submittedName>
        <fullName evidence="2">YybH family protein</fullName>
    </submittedName>
</protein>
<dbReference type="RefSeq" id="WP_253052659.1">
    <property type="nucleotide sequence ID" value="NZ_JAMXWN010000002.1"/>
</dbReference>
<evidence type="ECO:0000313" key="3">
    <source>
        <dbReference type="Proteomes" id="UP001596267"/>
    </source>
</evidence>
<keyword evidence="3" id="KW-1185">Reference proteome</keyword>
<evidence type="ECO:0000313" key="2">
    <source>
        <dbReference type="EMBL" id="MFC6385776.1"/>
    </source>
</evidence>
<sequence>MTIDEENKEIKRVIDECDHLIKHEAFDQLIQHYSENAILVVKPGMVAHGREEIKAAFIKIAKYFDNSIVPKEGKMTILNSGSSALVLAQTLIETNDTAKETNEFSLDRRATYVFEKVDNQWLCSIDNSYGTSLLD</sequence>
<dbReference type="InterPro" id="IPR032710">
    <property type="entry name" value="NTF2-like_dom_sf"/>
</dbReference>
<dbReference type="EMBL" id="JBHSTQ010000003">
    <property type="protein sequence ID" value="MFC6385776.1"/>
    <property type="molecule type" value="Genomic_DNA"/>
</dbReference>
<dbReference type="Pfam" id="PF13474">
    <property type="entry name" value="SnoaL_3"/>
    <property type="match status" value="1"/>
</dbReference>
<dbReference type="Proteomes" id="UP001596267">
    <property type="component" value="Unassembled WGS sequence"/>
</dbReference>
<accession>A0ABW1WBP5</accession>